<keyword evidence="4" id="KW-0050">Antiport</keyword>
<feature type="non-terminal residue" evidence="20">
    <location>
        <position position="347"/>
    </location>
</feature>
<dbReference type="GO" id="GO:0005262">
    <property type="term" value="F:calcium channel activity"/>
    <property type="evidence" value="ECO:0007669"/>
    <property type="project" value="TreeGrafter"/>
</dbReference>
<dbReference type="InterPro" id="IPR004481">
    <property type="entry name" value="K/Na/Ca-exchanger"/>
</dbReference>
<dbReference type="Pfam" id="PF01699">
    <property type="entry name" value="Na_Ca_ex"/>
    <property type="match status" value="2"/>
</dbReference>
<feature type="transmembrane region" description="Helical" evidence="18">
    <location>
        <begin position="109"/>
        <end position="128"/>
    </location>
</feature>
<dbReference type="OMA" id="YPFTFLI"/>
<protein>
    <submittedName>
        <fullName evidence="20">Ca2+:Cation antiporter family</fullName>
    </submittedName>
</protein>
<sequence length="347" mass="37518">GGWLLHVLAILYLFLGIAIICDDFFAPSLEIICEKLGLSEDVAGATFMAAGSSAPELFTSTMSLVSDNATNELGVATIVGSAVFNILIIVAATVIFSGETHLALDWRPVTRDCAFYAVSIAFVMGVMWDGKVYWWEGVVSVCLYLGYVGFMTINGSAMDWMERVARGFRRRTLGNKIASFREETREETDDLERSVVELSLSPEDDKAGGNDGTVDDEDEANNPFAVPDDWRKYPMWALSLPWYAAFTVTVPDCGKTGWERWYLLSFFSSVLWISAISYGMVDAAAVVGCVLDVPEVVMGTLVLAAGTSVPDALSSVSVAQAGQGDMAVANAVGSNVFDIWLGLGLPW</sequence>
<evidence type="ECO:0000256" key="15">
    <source>
        <dbReference type="ARBA" id="ARBA00023136"/>
    </source>
</evidence>
<evidence type="ECO:0000256" key="8">
    <source>
        <dbReference type="ARBA" id="ARBA00022729"/>
    </source>
</evidence>
<dbReference type="GO" id="GO:0008273">
    <property type="term" value="F:calcium, potassium:sodium antiporter activity"/>
    <property type="evidence" value="ECO:0007669"/>
    <property type="project" value="TreeGrafter"/>
</dbReference>
<dbReference type="AlphaFoldDB" id="C1EE14"/>
<dbReference type="GO" id="GO:0015293">
    <property type="term" value="F:symporter activity"/>
    <property type="evidence" value="ECO:0007669"/>
    <property type="project" value="UniProtKB-KW"/>
</dbReference>
<organism evidence="20 21">
    <name type="scientific">Micromonas commoda (strain RCC299 / NOUM17 / CCMP2709)</name>
    <name type="common">Picoplanktonic green alga</name>
    <dbReference type="NCBI Taxonomy" id="296587"/>
    <lineage>
        <taxon>Eukaryota</taxon>
        <taxon>Viridiplantae</taxon>
        <taxon>Chlorophyta</taxon>
        <taxon>Mamiellophyceae</taxon>
        <taxon>Mamiellales</taxon>
        <taxon>Mamiellaceae</taxon>
        <taxon>Micromonas</taxon>
    </lineage>
</organism>
<evidence type="ECO:0000256" key="12">
    <source>
        <dbReference type="ARBA" id="ARBA00022989"/>
    </source>
</evidence>
<keyword evidence="14" id="KW-0406">Ion transport</keyword>
<name>C1EE14_MICCC</name>
<dbReference type="FunFam" id="1.20.1420.30:FF:000009">
    <property type="entry name" value="sodium/potassium/calcium exchanger 5 isoform X2"/>
    <property type="match status" value="1"/>
</dbReference>
<dbReference type="InterPro" id="IPR044880">
    <property type="entry name" value="NCX_ion-bd_dom_sf"/>
</dbReference>
<keyword evidence="7 18" id="KW-0812">Transmembrane</keyword>
<evidence type="ECO:0000256" key="18">
    <source>
        <dbReference type="SAM" id="Phobius"/>
    </source>
</evidence>
<evidence type="ECO:0000256" key="14">
    <source>
        <dbReference type="ARBA" id="ARBA00023065"/>
    </source>
</evidence>
<dbReference type="RefSeq" id="XP_002504896.1">
    <property type="nucleotide sequence ID" value="XM_002504850.1"/>
</dbReference>
<evidence type="ECO:0000256" key="2">
    <source>
        <dbReference type="ARBA" id="ARBA00005364"/>
    </source>
</evidence>
<evidence type="ECO:0000256" key="4">
    <source>
        <dbReference type="ARBA" id="ARBA00022449"/>
    </source>
</evidence>
<evidence type="ECO:0000259" key="19">
    <source>
        <dbReference type="Pfam" id="PF01699"/>
    </source>
</evidence>
<dbReference type="InParanoid" id="C1EE14"/>
<keyword evidence="5" id="KW-0633">Potassium transport</keyword>
<evidence type="ECO:0000256" key="3">
    <source>
        <dbReference type="ARBA" id="ARBA00022448"/>
    </source>
</evidence>
<feature type="transmembrane region" description="Helical" evidence="18">
    <location>
        <begin position="134"/>
        <end position="153"/>
    </location>
</feature>
<feature type="transmembrane region" description="Helical" evidence="18">
    <location>
        <begin position="75"/>
        <end position="97"/>
    </location>
</feature>
<dbReference type="GO" id="GO:0006874">
    <property type="term" value="P:intracellular calcium ion homeostasis"/>
    <property type="evidence" value="ECO:0007669"/>
    <property type="project" value="TreeGrafter"/>
</dbReference>
<keyword evidence="12 18" id="KW-1133">Transmembrane helix</keyword>
<dbReference type="Gene3D" id="1.20.1420.30">
    <property type="entry name" value="NCX, central ion-binding region"/>
    <property type="match status" value="2"/>
</dbReference>
<evidence type="ECO:0000256" key="11">
    <source>
        <dbReference type="ARBA" id="ARBA00022958"/>
    </source>
</evidence>
<evidence type="ECO:0000256" key="16">
    <source>
        <dbReference type="ARBA" id="ARBA00023201"/>
    </source>
</evidence>
<keyword evidence="11" id="KW-0630">Potassium</keyword>
<feature type="transmembrane region" description="Helical" evidence="18">
    <location>
        <begin position="6"/>
        <end position="26"/>
    </location>
</feature>
<evidence type="ECO:0000256" key="6">
    <source>
        <dbReference type="ARBA" id="ARBA00022568"/>
    </source>
</evidence>
<feature type="domain" description="Sodium/calcium exchanger membrane region" evidence="19">
    <location>
        <begin position="7"/>
        <end position="152"/>
    </location>
</feature>
<evidence type="ECO:0000313" key="21">
    <source>
        <dbReference type="Proteomes" id="UP000002009"/>
    </source>
</evidence>
<feature type="domain" description="Sodium/calcium exchanger membrane region" evidence="19">
    <location>
        <begin position="262"/>
        <end position="347"/>
    </location>
</feature>
<keyword evidence="3" id="KW-0813">Transport</keyword>
<evidence type="ECO:0000256" key="13">
    <source>
        <dbReference type="ARBA" id="ARBA00023053"/>
    </source>
</evidence>
<evidence type="ECO:0000256" key="5">
    <source>
        <dbReference type="ARBA" id="ARBA00022538"/>
    </source>
</evidence>
<keyword evidence="13" id="KW-0915">Sodium</keyword>
<dbReference type="GeneID" id="8247318"/>
<dbReference type="Proteomes" id="UP000002009">
    <property type="component" value="Chromosome 11"/>
</dbReference>
<dbReference type="OrthoDB" id="2127281at2759"/>
<evidence type="ECO:0000256" key="17">
    <source>
        <dbReference type="SAM" id="MobiDB-lite"/>
    </source>
</evidence>
<proteinExistence type="inferred from homology"/>
<comment type="subcellular location">
    <subcellularLocation>
        <location evidence="1">Membrane</location>
        <topology evidence="1">Multi-pass membrane protein</topology>
    </subcellularLocation>
</comment>
<keyword evidence="10" id="KW-0769">Symport</keyword>
<dbReference type="EMBL" id="CP001330">
    <property type="protein sequence ID" value="ACO66154.1"/>
    <property type="molecule type" value="Genomic_DNA"/>
</dbReference>
<evidence type="ECO:0000313" key="20">
    <source>
        <dbReference type="EMBL" id="ACO66154.1"/>
    </source>
</evidence>
<dbReference type="KEGG" id="mis:MICPUN_67917"/>
<keyword evidence="21" id="KW-1185">Reference proteome</keyword>
<evidence type="ECO:0000256" key="1">
    <source>
        <dbReference type="ARBA" id="ARBA00004141"/>
    </source>
</evidence>
<evidence type="ECO:0000256" key="9">
    <source>
        <dbReference type="ARBA" id="ARBA00022837"/>
    </source>
</evidence>
<comment type="similarity">
    <text evidence="2">Belongs to the Ca(2+):cation antiporter (CaCA) (TC 2.A.19) family. SLC24A subfamily.</text>
</comment>
<keyword evidence="9" id="KW-0106">Calcium</keyword>
<evidence type="ECO:0000256" key="10">
    <source>
        <dbReference type="ARBA" id="ARBA00022847"/>
    </source>
</evidence>
<reference evidence="20 21" key="1">
    <citation type="journal article" date="2009" name="Science">
        <title>Green evolution and dynamic adaptations revealed by genomes of the marine picoeukaryotes Micromonas.</title>
        <authorList>
            <person name="Worden A.Z."/>
            <person name="Lee J.H."/>
            <person name="Mock T."/>
            <person name="Rouze P."/>
            <person name="Simmons M.P."/>
            <person name="Aerts A.L."/>
            <person name="Allen A.E."/>
            <person name="Cuvelier M.L."/>
            <person name="Derelle E."/>
            <person name="Everett M.V."/>
            <person name="Foulon E."/>
            <person name="Grimwood J."/>
            <person name="Gundlach H."/>
            <person name="Henrissat B."/>
            <person name="Napoli C."/>
            <person name="McDonald S.M."/>
            <person name="Parker M.S."/>
            <person name="Rombauts S."/>
            <person name="Salamov A."/>
            <person name="Von Dassow P."/>
            <person name="Badger J.H."/>
            <person name="Coutinho P.M."/>
            <person name="Demir E."/>
            <person name="Dubchak I."/>
            <person name="Gentemann C."/>
            <person name="Eikrem W."/>
            <person name="Gready J.E."/>
            <person name="John U."/>
            <person name="Lanier W."/>
            <person name="Lindquist E.A."/>
            <person name="Lucas S."/>
            <person name="Mayer K.F."/>
            <person name="Moreau H."/>
            <person name="Not F."/>
            <person name="Otillar R."/>
            <person name="Panaud O."/>
            <person name="Pangilinan J."/>
            <person name="Paulsen I."/>
            <person name="Piegu B."/>
            <person name="Poliakov A."/>
            <person name="Robbens S."/>
            <person name="Schmutz J."/>
            <person name="Toulza E."/>
            <person name="Wyss T."/>
            <person name="Zelensky A."/>
            <person name="Zhou K."/>
            <person name="Armbrust E.V."/>
            <person name="Bhattacharya D."/>
            <person name="Goodenough U.W."/>
            <person name="Van de Peer Y."/>
            <person name="Grigoriev I.V."/>
        </authorList>
    </citation>
    <scope>NUCLEOTIDE SEQUENCE [LARGE SCALE GENOMIC DNA]</scope>
    <source>
        <strain evidence="21">RCC299 / NOUM17</strain>
    </source>
</reference>
<dbReference type="GO" id="GO:0005886">
    <property type="term" value="C:plasma membrane"/>
    <property type="evidence" value="ECO:0007669"/>
    <property type="project" value="TreeGrafter"/>
</dbReference>
<evidence type="ECO:0000256" key="7">
    <source>
        <dbReference type="ARBA" id="ARBA00022692"/>
    </source>
</evidence>
<dbReference type="PANTHER" id="PTHR10846:SF8">
    <property type="entry name" value="INNER MEMBRANE PROTEIN YRBG"/>
    <property type="match status" value="1"/>
</dbReference>
<dbReference type="NCBIfam" id="TIGR00367">
    <property type="entry name" value="calcium/sodium antiporter"/>
    <property type="match status" value="1"/>
</dbReference>
<dbReference type="eggNOG" id="KOG1307">
    <property type="taxonomic scope" value="Eukaryota"/>
</dbReference>
<accession>C1EE14</accession>
<keyword evidence="16" id="KW-0739">Sodium transport</keyword>
<keyword evidence="6" id="KW-0109">Calcium transport</keyword>
<dbReference type="PANTHER" id="PTHR10846">
    <property type="entry name" value="SODIUM/POTASSIUM/CALCIUM EXCHANGER"/>
    <property type="match status" value="1"/>
</dbReference>
<dbReference type="InterPro" id="IPR004837">
    <property type="entry name" value="NaCa_Exmemb"/>
</dbReference>
<feature type="region of interest" description="Disordered" evidence="17">
    <location>
        <begin position="201"/>
        <end position="221"/>
    </location>
</feature>
<feature type="transmembrane region" description="Helical" evidence="18">
    <location>
        <begin position="261"/>
        <end position="281"/>
    </location>
</feature>
<keyword evidence="15 18" id="KW-0472">Membrane</keyword>
<feature type="non-terminal residue" evidence="20">
    <location>
        <position position="1"/>
    </location>
</feature>
<gene>
    <name evidence="20" type="ORF">MICPUN_67917</name>
</gene>
<keyword evidence="8" id="KW-0732">Signal</keyword>